<name>A0A292PW66_9PEZI</name>
<dbReference type="EMBL" id="LN891012">
    <property type="protein sequence ID" value="CUS11786.1"/>
    <property type="molecule type" value="Genomic_DNA"/>
</dbReference>
<evidence type="ECO:0008006" key="3">
    <source>
        <dbReference type="Google" id="ProtNLM"/>
    </source>
</evidence>
<evidence type="ECO:0000313" key="2">
    <source>
        <dbReference type="Proteomes" id="UP001412239"/>
    </source>
</evidence>
<keyword evidence="2" id="KW-1185">Reference proteome</keyword>
<dbReference type="Proteomes" id="UP001412239">
    <property type="component" value="Unassembled WGS sequence"/>
</dbReference>
<protein>
    <recommendedName>
        <fullName evidence="3">F-box domain-containing protein</fullName>
    </recommendedName>
</protein>
<organism evidence="1 2">
    <name type="scientific">Tuber aestivum</name>
    <name type="common">summer truffle</name>
    <dbReference type="NCBI Taxonomy" id="59557"/>
    <lineage>
        <taxon>Eukaryota</taxon>
        <taxon>Fungi</taxon>
        <taxon>Dikarya</taxon>
        <taxon>Ascomycota</taxon>
        <taxon>Pezizomycotina</taxon>
        <taxon>Pezizomycetes</taxon>
        <taxon>Pezizales</taxon>
        <taxon>Tuberaceae</taxon>
        <taxon>Tuber</taxon>
    </lineage>
</organism>
<evidence type="ECO:0000313" key="1">
    <source>
        <dbReference type="EMBL" id="CUS11786.1"/>
    </source>
</evidence>
<dbReference type="AlphaFoldDB" id="A0A292PW66"/>
<gene>
    <name evidence="1" type="ORF">GSTUAT00004116001</name>
</gene>
<proteinExistence type="predicted"/>
<sequence>MIDNIPAELLLNILSYLDNLEPISGASHSLSLATRDFRTHALRTRLANISHVEILMRIWSPPTFFRRRGGSLYGSGGYVTRPQDLHDILCDPDMFGRVEAYLGSLERRAYIAARVAEYVMTIVSFNSFRTSAERRFYAMRIVLELWSPQARFSHDVDGRWLNLSDDSGLLDVHVQDAYVLNLPRDVQAAMVAVYDALAQNLRPPFYSTSRRRHGGGVSEGEGIWLYRLIVKEGMDAVLGMIEQRSDR</sequence>
<reference evidence="1" key="1">
    <citation type="submission" date="2015-10" db="EMBL/GenBank/DDBJ databases">
        <authorList>
            <person name="Regsiter A."/>
            <person name="william w."/>
        </authorList>
    </citation>
    <scope>NUCLEOTIDE SEQUENCE</scope>
    <source>
        <strain evidence="1">Montdore</strain>
    </source>
</reference>
<accession>A0A292PW66</accession>